<evidence type="ECO:0000313" key="2">
    <source>
        <dbReference type="EMBL" id="KAL1528083.1"/>
    </source>
</evidence>
<feature type="transmembrane region" description="Helical" evidence="1">
    <location>
        <begin position="232"/>
        <end position="251"/>
    </location>
</feature>
<keyword evidence="1" id="KW-0812">Transmembrane</keyword>
<feature type="transmembrane region" description="Helical" evidence="1">
    <location>
        <begin position="312"/>
        <end position="334"/>
    </location>
</feature>
<reference evidence="2 3" key="1">
    <citation type="journal article" date="2024" name="Science">
        <title>Giant polyketide synthase enzymes in the biosynthesis of giant marine polyether toxins.</title>
        <authorList>
            <person name="Fallon T.R."/>
            <person name="Shende V.V."/>
            <person name="Wierzbicki I.H."/>
            <person name="Pendleton A.L."/>
            <person name="Watervoot N.F."/>
            <person name="Auber R.P."/>
            <person name="Gonzalez D.J."/>
            <person name="Wisecaver J.H."/>
            <person name="Moore B.S."/>
        </authorList>
    </citation>
    <scope>NUCLEOTIDE SEQUENCE [LARGE SCALE GENOMIC DNA]</scope>
    <source>
        <strain evidence="2 3">12B1</strain>
    </source>
</reference>
<feature type="transmembrane region" description="Helical" evidence="1">
    <location>
        <begin position="121"/>
        <end position="143"/>
    </location>
</feature>
<keyword evidence="1" id="KW-1133">Transmembrane helix</keyword>
<protein>
    <recommendedName>
        <fullName evidence="4">EGF-like domain-containing protein</fullName>
    </recommendedName>
</protein>
<feature type="transmembrane region" description="Helical" evidence="1">
    <location>
        <begin position="206"/>
        <end position="226"/>
    </location>
</feature>
<organism evidence="2 3">
    <name type="scientific">Prymnesium parvum</name>
    <name type="common">Toxic golden alga</name>
    <dbReference type="NCBI Taxonomy" id="97485"/>
    <lineage>
        <taxon>Eukaryota</taxon>
        <taxon>Haptista</taxon>
        <taxon>Haptophyta</taxon>
        <taxon>Prymnesiophyceae</taxon>
        <taxon>Prymnesiales</taxon>
        <taxon>Prymnesiaceae</taxon>
        <taxon>Prymnesium</taxon>
    </lineage>
</organism>
<evidence type="ECO:0000313" key="3">
    <source>
        <dbReference type="Proteomes" id="UP001515480"/>
    </source>
</evidence>
<sequence>MNVELPGRACVHSSDCGSSLICDADAHLCLIPAGGSCHLTKHCAAEYFCDWHDKCDCPWLQQKFGDHCEHLRGSSWWAVASRFLTIVLYCPALFVASEGMLVECVRMLILWKQGTTEDSHWMALFSLGLNMLACLFNLIFAVFMVMDMLEVGGISKGLSEEMAFVFEGGALTFTLVVIIHMILLWIQLCLTTQTLQRDKFRAMRRFLICFITACVTARLIFTTLEWKVEASWYYLNAIVALVSLLVAFCAVKYRTHLTHKILQAITKESPFVEMQKRISRVASILEVGLVLALVGVLCAGISFYFWQLEATWIFFCIGHLGTALALLACAWFGANQLTTRSRRAARRVLQEQASSSEEQPKRPFLFRRLTSLAIDPRGSRAANGFPNFNGNRSCGQRSSMVSRPAAASRVTVAMDSDFQGKQVPSHRMTRKTRSAVYPSMSSSCDPTRKSAAKTRSICESGRGSGGYRIGMRQSEAICRMAWLPPQLAIHLLL</sequence>
<comment type="caution">
    <text evidence="2">The sequence shown here is derived from an EMBL/GenBank/DDBJ whole genome shotgun (WGS) entry which is preliminary data.</text>
</comment>
<feature type="transmembrane region" description="Helical" evidence="1">
    <location>
        <begin position="163"/>
        <end position="186"/>
    </location>
</feature>
<proteinExistence type="predicted"/>
<dbReference type="EMBL" id="JBGBPQ010000002">
    <property type="protein sequence ID" value="KAL1528083.1"/>
    <property type="molecule type" value="Genomic_DNA"/>
</dbReference>
<dbReference type="AlphaFoldDB" id="A0AB34K4C7"/>
<gene>
    <name evidence="2" type="ORF">AB1Y20_009449</name>
</gene>
<accession>A0AB34K4C7</accession>
<keyword evidence="3" id="KW-1185">Reference proteome</keyword>
<feature type="transmembrane region" description="Helical" evidence="1">
    <location>
        <begin position="86"/>
        <end position="109"/>
    </location>
</feature>
<dbReference type="Proteomes" id="UP001515480">
    <property type="component" value="Unassembled WGS sequence"/>
</dbReference>
<evidence type="ECO:0000256" key="1">
    <source>
        <dbReference type="SAM" id="Phobius"/>
    </source>
</evidence>
<keyword evidence="1" id="KW-0472">Membrane</keyword>
<evidence type="ECO:0008006" key="4">
    <source>
        <dbReference type="Google" id="ProtNLM"/>
    </source>
</evidence>
<feature type="transmembrane region" description="Helical" evidence="1">
    <location>
        <begin position="284"/>
        <end position="306"/>
    </location>
</feature>
<name>A0AB34K4C7_PRYPA</name>